<evidence type="ECO:0000313" key="9">
    <source>
        <dbReference type="EMBL" id="KII73041.1"/>
    </source>
</evidence>
<dbReference type="Proteomes" id="UP000031668">
    <property type="component" value="Unassembled WGS sequence"/>
</dbReference>
<evidence type="ECO:0000256" key="7">
    <source>
        <dbReference type="ARBA" id="ARBA00037727"/>
    </source>
</evidence>
<dbReference type="AlphaFoldDB" id="A0A0C2N0A4"/>
<keyword evidence="3" id="KW-0813">Transport</keyword>
<evidence type="ECO:0000256" key="8">
    <source>
        <dbReference type="SAM" id="Phobius"/>
    </source>
</evidence>
<feature type="transmembrane region" description="Helical" evidence="8">
    <location>
        <begin position="62"/>
        <end position="83"/>
    </location>
</feature>
<keyword evidence="4 8" id="KW-0812">Transmembrane</keyword>
<comment type="similarity">
    <text evidence="2">Belongs to the SLC35F solute transporter family.</text>
</comment>
<dbReference type="InterPro" id="IPR009262">
    <property type="entry name" value="SLC35_F1/F2/F6"/>
</dbReference>
<dbReference type="Pfam" id="PF06027">
    <property type="entry name" value="SLC35F"/>
    <property type="match status" value="1"/>
</dbReference>
<gene>
    <name evidence="9" type="ORF">RF11_08154</name>
</gene>
<dbReference type="OMA" id="ANINWNW"/>
<dbReference type="EMBL" id="JWZT01001022">
    <property type="protein sequence ID" value="KII73041.1"/>
    <property type="molecule type" value="Genomic_DNA"/>
</dbReference>
<keyword evidence="10" id="KW-1185">Reference proteome</keyword>
<accession>A0A0C2N0A4</accession>
<dbReference type="GO" id="GO:0016020">
    <property type="term" value="C:membrane"/>
    <property type="evidence" value="ECO:0007669"/>
    <property type="project" value="UniProtKB-SubCell"/>
</dbReference>
<evidence type="ECO:0000256" key="1">
    <source>
        <dbReference type="ARBA" id="ARBA00004141"/>
    </source>
</evidence>
<keyword evidence="5 8" id="KW-1133">Transmembrane helix</keyword>
<reference evidence="9 10" key="1">
    <citation type="journal article" date="2014" name="Genome Biol. Evol.">
        <title>The genome of the myxosporean Thelohanellus kitauei shows adaptations to nutrient acquisition within its fish host.</title>
        <authorList>
            <person name="Yang Y."/>
            <person name="Xiong J."/>
            <person name="Zhou Z."/>
            <person name="Huo F."/>
            <person name="Miao W."/>
            <person name="Ran C."/>
            <person name="Liu Y."/>
            <person name="Zhang J."/>
            <person name="Feng J."/>
            <person name="Wang M."/>
            <person name="Wang M."/>
            <person name="Wang L."/>
            <person name="Yao B."/>
        </authorList>
    </citation>
    <scope>NUCLEOTIDE SEQUENCE [LARGE SCALE GENOMIC DNA]</scope>
    <source>
        <strain evidence="9">Wuqing</strain>
    </source>
</reference>
<evidence type="ECO:0000313" key="10">
    <source>
        <dbReference type="Proteomes" id="UP000031668"/>
    </source>
</evidence>
<comment type="caution">
    <text evidence="9">The sequence shown here is derived from an EMBL/GenBank/DDBJ whole genome shotgun (WGS) entry which is preliminary data.</text>
</comment>
<evidence type="ECO:0000256" key="4">
    <source>
        <dbReference type="ARBA" id="ARBA00022692"/>
    </source>
</evidence>
<dbReference type="GO" id="GO:0022857">
    <property type="term" value="F:transmembrane transporter activity"/>
    <property type="evidence" value="ECO:0007669"/>
    <property type="project" value="InterPro"/>
</dbReference>
<keyword evidence="6 8" id="KW-0472">Membrane</keyword>
<feature type="transmembrane region" description="Helical" evidence="8">
    <location>
        <begin position="26"/>
        <end position="50"/>
    </location>
</feature>
<dbReference type="InterPro" id="IPR052221">
    <property type="entry name" value="SLC35F_Transporter"/>
</dbReference>
<evidence type="ECO:0000256" key="5">
    <source>
        <dbReference type="ARBA" id="ARBA00022989"/>
    </source>
</evidence>
<comment type="function">
    <text evidence="7">Putative solute transporter.</text>
</comment>
<sequence length="163" mass="18305">MCLGGCILYTLSNVLSEKFLQDSSTFEWLACVGLFSIPLVTIQGLIFQLVSSKSVIFEKETWLWIVLFIECSLIFYVILPILLNKLGAARVNLLITTSDLMAIIYEGNKKKRLNFMLIFSIILSVAGNVMFSIQTIYVERKQKKSKAIPPTSETVHSSSEIVS</sequence>
<evidence type="ECO:0000256" key="2">
    <source>
        <dbReference type="ARBA" id="ARBA00007863"/>
    </source>
</evidence>
<comment type="subcellular location">
    <subcellularLocation>
        <location evidence="1">Membrane</location>
        <topology evidence="1">Multi-pass membrane protein</topology>
    </subcellularLocation>
</comment>
<proteinExistence type="inferred from homology"/>
<evidence type="ECO:0000256" key="6">
    <source>
        <dbReference type="ARBA" id="ARBA00023136"/>
    </source>
</evidence>
<feature type="transmembrane region" description="Helical" evidence="8">
    <location>
        <begin position="115"/>
        <end position="138"/>
    </location>
</feature>
<organism evidence="9 10">
    <name type="scientific">Thelohanellus kitauei</name>
    <name type="common">Myxosporean</name>
    <dbReference type="NCBI Taxonomy" id="669202"/>
    <lineage>
        <taxon>Eukaryota</taxon>
        <taxon>Metazoa</taxon>
        <taxon>Cnidaria</taxon>
        <taxon>Myxozoa</taxon>
        <taxon>Myxosporea</taxon>
        <taxon>Bivalvulida</taxon>
        <taxon>Platysporina</taxon>
        <taxon>Myxobolidae</taxon>
        <taxon>Thelohanellus</taxon>
    </lineage>
</organism>
<dbReference type="PANTHER" id="PTHR14233:SF4">
    <property type="entry name" value="SOLUTE CARRIER FAMILY 35 MEMBER F2"/>
    <property type="match status" value="1"/>
</dbReference>
<protein>
    <submittedName>
        <fullName evidence="9">Solute carrier family 35 member F1</fullName>
    </submittedName>
</protein>
<name>A0A0C2N0A4_THEKT</name>
<dbReference type="PANTHER" id="PTHR14233">
    <property type="entry name" value="DUF914-RELATED"/>
    <property type="match status" value="1"/>
</dbReference>
<evidence type="ECO:0000256" key="3">
    <source>
        <dbReference type="ARBA" id="ARBA00022448"/>
    </source>
</evidence>